<feature type="transmembrane region" description="Helical" evidence="6">
    <location>
        <begin position="295"/>
        <end position="319"/>
    </location>
</feature>
<dbReference type="EnsemblPlants" id="Zm00001eb196180_T004">
    <property type="protein sequence ID" value="Zm00001eb196180_P004"/>
    <property type="gene ID" value="Zm00001eb196180"/>
</dbReference>
<reference evidence="8" key="3">
    <citation type="submission" date="2021-05" db="UniProtKB">
        <authorList>
            <consortium name="EnsemblPlants"/>
        </authorList>
    </citation>
    <scope>IDENTIFICATION</scope>
    <source>
        <strain evidence="8">cv. B73</strain>
    </source>
</reference>
<keyword evidence="4 6" id="KW-1133">Transmembrane helix</keyword>
<reference evidence="8" key="2">
    <citation type="submission" date="2019-07" db="EMBL/GenBank/DDBJ databases">
        <authorList>
            <person name="Seetharam A."/>
            <person name="Woodhouse M."/>
            <person name="Cannon E."/>
        </authorList>
    </citation>
    <scope>NUCLEOTIDE SEQUENCE [LARGE SCALE GENOMIC DNA]</scope>
    <source>
        <strain evidence="8">cv. B73</strain>
    </source>
</reference>
<dbReference type="InterPro" id="IPR020846">
    <property type="entry name" value="MFS_dom"/>
</dbReference>
<dbReference type="PROSITE" id="PS50850">
    <property type="entry name" value="MFS"/>
    <property type="match status" value="1"/>
</dbReference>
<evidence type="ECO:0007829" key="10">
    <source>
        <dbReference type="PeptideAtlas" id="A0A804NYQ4"/>
    </source>
</evidence>
<comment type="subcellular location">
    <subcellularLocation>
        <location evidence="1">Membrane</location>
        <topology evidence="1">Multi-pass membrane protein</topology>
    </subcellularLocation>
</comment>
<dbReference type="OrthoDB" id="10262656at2759"/>
<evidence type="ECO:0000256" key="4">
    <source>
        <dbReference type="ARBA" id="ARBA00022989"/>
    </source>
</evidence>
<evidence type="ECO:0000259" key="7">
    <source>
        <dbReference type="PROSITE" id="PS50850"/>
    </source>
</evidence>
<dbReference type="AlphaFoldDB" id="A0A804NYQ4"/>
<dbReference type="InterPro" id="IPR036259">
    <property type="entry name" value="MFS_trans_sf"/>
</dbReference>
<feature type="transmembrane region" description="Helical" evidence="6">
    <location>
        <begin position="181"/>
        <end position="205"/>
    </location>
</feature>
<evidence type="ECO:0000256" key="3">
    <source>
        <dbReference type="ARBA" id="ARBA00022692"/>
    </source>
</evidence>
<evidence type="ECO:0000256" key="6">
    <source>
        <dbReference type="SAM" id="Phobius"/>
    </source>
</evidence>
<accession>A0A804NYQ4</accession>
<keyword evidence="9" id="KW-1185">Reference proteome</keyword>
<keyword evidence="2" id="KW-0813">Transport</keyword>
<protein>
    <recommendedName>
        <fullName evidence="7">Major facilitator superfamily (MFS) profile domain-containing protein</fullName>
    </recommendedName>
</protein>
<gene>
    <name evidence="8" type="primary">LOC100191783</name>
</gene>
<evidence type="ECO:0000256" key="2">
    <source>
        <dbReference type="ARBA" id="ARBA00022448"/>
    </source>
</evidence>
<feature type="transmembrane region" description="Helical" evidence="6">
    <location>
        <begin position="225"/>
        <end position="246"/>
    </location>
</feature>
<feature type="transmembrane region" description="Helical" evidence="6">
    <location>
        <begin position="124"/>
        <end position="143"/>
    </location>
</feature>
<feature type="transmembrane region" description="Helical" evidence="6">
    <location>
        <begin position="90"/>
        <end position="112"/>
    </location>
</feature>
<name>A0A804NYQ4_MAIZE</name>
<feature type="transmembrane region" description="Helical" evidence="6">
    <location>
        <begin position="370"/>
        <end position="388"/>
    </location>
</feature>
<keyword evidence="10" id="KW-1267">Proteomics identification</keyword>
<evidence type="ECO:0000256" key="5">
    <source>
        <dbReference type="ARBA" id="ARBA00023136"/>
    </source>
</evidence>
<dbReference type="Proteomes" id="UP000007305">
    <property type="component" value="Chromosome 4"/>
</dbReference>
<dbReference type="GO" id="GO:0016020">
    <property type="term" value="C:membrane"/>
    <property type="evidence" value="ECO:0007669"/>
    <property type="project" value="UniProtKB-SubCell"/>
</dbReference>
<evidence type="ECO:0000256" key="1">
    <source>
        <dbReference type="ARBA" id="ARBA00004141"/>
    </source>
</evidence>
<dbReference type="Pfam" id="PF07690">
    <property type="entry name" value="MFS_1"/>
    <property type="match status" value="1"/>
</dbReference>
<dbReference type="PANTHER" id="PTHR23504:SF15">
    <property type="entry name" value="MAJOR FACILITATOR SUPERFAMILY (MFS) PROFILE DOMAIN-CONTAINING PROTEIN"/>
    <property type="match status" value="1"/>
</dbReference>
<organism evidence="8 9">
    <name type="scientific">Zea mays</name>
    <name type="common">Maize</name>
    <dbReference type="NCBI Taxonomy" id="4577"/>
    <lineage>
        <taxon>Eukaryota</taxon>
        <taxon>Viridiplantae</taxon>
        <taxon>Streptophyta</taxon>
        <taxon>Embryophyta</taxon>
        <taxon>Tracheophyta</taxon>
        <taxon>Spermatophyta</taxon>
        <taxon>Magnoliopsida</taxon>
        <taxon>Liliopsida</taxon>
        <taxon>Poales</taxon>
        <taxon>Poaceae</taxon>
        <taxon>PACMAD clade</taxon>
        <taxon>Panicoideae</taxon>
        <taxon>Andropogonodae</taxon>
        <taxon>Andropogoneae</taxon>
        <taxon>Tripsacinae</taxon>
        <taxon>Zea</taxon>
    </lineage>
</organism>
<keyword evidence="3 6" id="KW-0812">Transmembrane</keyword>
<evidence type="ECO:0000313" key="9">
    <source>
        <dbReference type="Proteomes" id="UP000007305"/>
    </source>
</evidence>
<evidence type="ECO:0000313" key="8">
    <source>
        <dbReference type="EnsemblPlants" id="Zm00001eb196180_P004"/>
    </source>
</evidence>
<proteinExistence type="evidence at protein level"/>
<keyword evidence="5 6" id="KW-0472">Membrane</keyword>
<dbReference type="Gene3D" id="1.20.1250.20">
    <property type="entry name" value="MFS general substrate transporter like domains"/>
    <property type="match status" value="1"/>
</dbReference>
<feature type="transmembrane region" description="Helical" evidence="6">
    <location>
        <begin position="149"/>
        <end position="169"/>
    </location>
</feature>
<feature type="domain" description="Major facilitator superfamily (MFS) profile" evidence="7">
    <location>
        <begin position="52"/>
        <end position="570"/>
    </location>
</feature>
<dbReference type="GO" id="GO:0022857">
    <property type="term" value="F:transmembrane transporter activity"/>
    <property type="evidence" value="ECO:0007669"/>
    <property type="project" value="InterPro"/>
</dbReference>
<dbReference type="CDD" id="cd17330">
    <property type="entry name" value="MFS_SLC46_TetA_like"/>
    <property type="match status" value="1"/>
</dbReference>
<feature type="transmembrane region" description="Helical" evidence="6">
    <location>
        <begin position="54"/>
        <end position="78"/>
    </location>
</feature>
<dbReference type="PANTHER" id="PTHR23504">
    <property type="entry name" value="MAJOR FACILITATOR SUPERFAMILY DOMAIN-CONTAINING PROTEIN 10"/>
    <property type="match status" value="1"/>
</dbReference>
<sequence>MAGRGGASAAAPLLEKTAAAAESGGGCCYVDGCPGCAVDRHKAANPGIPYGNFIYVWIVTLCTALPISSLFPFLYFMIRDLNVAKRTEDIGFYAGFVGASFMFGRCLTSTVWGIAADRVGRKPVVVFGISSVVVFNTLFGLSVNYWMAIATRFLLGALNGLLGPIKAYAIEVCRPEHEALALSLVSTAWGIGLIIGPALGGYLALPAENFPTVFSPDSIFGRFPYFLPCLCTSIFAAVVLISCIWMPETLHKHKVHENRSRNIEALEARLIDSNEKVEESGSLDSKKSLFRNWPLMSSIIVYCVFSFHDMAYTEVFSLWAESDKKYGGLSLSSEDVGQVLAVTGASLLVYQLFLYPSINKVLGPIKSSRVAAILCIPILFAYPYMTYLSEPGLSIVLNIASVIKNNLGHHHYRHFHPSKQCRASGPARRCEWTVHDWDVLFQGTCSSRSRHCVLMGAETPACVFLPSTRAVRYEIVRRSIYLYKFWNVQDDSSCAAVPVKEKRQSVCPLRRGRSTNRDILLYRKMQCKSCGVLLIVGDVVVYGSISIFCIHEMHTQVVGNVGMDRESLRC</sequence>
<reference evidence="9" key="1">
    <citation type="journal article" date="2009" name="Science">
        <title>The B73 maize genome: complexity, diversity, and dynamics.</title>
        <authorList>
            <person name="Schnable P.S."/>
            <person name="Ware D."/>
            <person name="Fulton R.S."/>
            <person name="Stein J.C."/>
            <person name="Wei F."/>
            <person name="Pasternak S."/>
            <person name="Liang C."/>
            <person name="Zhang J."/>
            <person name="Fulton L."/>
            <person name="Graves T.A."/>
            <person name="Minx P."/>
            <person name="Reily A.D."/>
            <person name="Courtney L."/>
            <person name="Kruchowski S.S."/>
            <person name="Tomlinson C."/>
            <person name="Strong C."/>
            <person name="Delehaunty K."/>
            <person name="Fronick C."/>
            <person name="Courtney B."/>
            <person name="Rock S.M."/>
            <person name="Belter E."/>
            <person name="Du F."/>
            <person name="Kim K."/>
            <person name="Abbott R.M."/>
            <person name="Cotton M."/>
            <person name="Levy A."/>
            <person name="Marchetto P."/>
            <person name="Ochoa K."/>
            <person name="Jackson S.M."/>
            <person name="Gillam B."/>
            <person name="Chen W."/>
            <person name="Yan L."/>
            <person name="Higginbotham J."/>
            <person name="Cardenas M."/>
            <person name="Waligorski J."/>
            <person name="Applebaum E."/>
            <person name="Phelps L."/>
            <person name="Falcone J."/>
            <person name="Kanchi K."/>
            <person name="Thane T."/>
            <person name="Scimone A."/>
            <person name="Thane N."/>
            <person name="Henke J."/>
            <person name="Wang T."/>
            <person name="Ruppert J."/>
            <person name="Shah N."/>
            <person name="Rotter K."/>
            <person name="Hodges J."/>
            <person name="Ingenthron E."/>
            <person name="Cordes M."/>
            <person name="Kohlberg S."/>
            <person name="Sgro J."/>
            <person name="Delgado B."/>
            <person name="Mead K."/>
            <person name="Chinwalla A."/>
            <person name="Leonard S."/>
            <person name="Crouse K."/>
            <person name="Collura K."/>
            <person name="Kudrna D."/>
            <person name="Currie J."/>
            <person name="He R."/>
            <person name="Angelova A."/>
            <person name="Rajasekar S."/>
            <person name="Mueller T."/>
            <person name="Lomeli R."/>
            <person name="Scara G."/>
            <person name="Ko A."/>
            <person name="Delaney K."/>
            <person name="Wissotski M."/>
            <person name="Lopez G."/>
            <person name="Campos D."/>
            <person name="Braidotti M."/>
            <person name="Ashley E."/>
            <person name="Golser W."/>
            <person name="Kim H."/>
            <person name="Lee S."/>
            <person name="Lin J."/>
            <person name="Dujmic Z."/>
            <person name="Kim W."/>
            <person name="Talag J."/>
            <person name="Zuccolo A."/>
            <person name="Fan C."/>
            <person name="Sebastian A."/>
            <person name="Kramer M."/>
            <person name="Spiegel L."/>
            <person name="Nascimento L."/>
            <person name="Zutavern T."/>
            <person name="Miller B."/>
            <person name="Ambroise C."/>
            <person name="Muller S."/>
            <person name="Spooner W."/>
            <person name="Narechania A."/>
            <person name="Ren L."/>
            <person name="Wei S."/>
            <person name="Kumari S."/>
            <person name="Faga B."/>
            <person name="Levy M.J."/>
            <person name="McMahan L."/>
            <person name="Van Buren P."/>
            <person name="Vaughn M.W."/>
            <person name="Ying K."/>
            <person name="Yeh C.-T."/>
            <person name="Emrich S.J."/>
            <person name="Jia Y."/>
            <person name="Kalyanaraman A."/>
            <person name="Hsia A.-P."/>
            <person name="Barbazuk W.B."/>
            <person name="Baucom R.S."/>
            <person name="Brutnell T.P."/>
            <person name="Carpita N.C."/>
            <person name="Chaparro C."/>
            <person name="Chia J.-M."/>
            <person name="Deragon J.-M."/>
            <person name="Estill J.C."/>
            <person name="Fu Y."/>
            <person name="Jeddeloh J.A."/>
            <person name="Han Y."/>
            <person name="Lee H."/>
            <person name="Li P."/>
            <person name="Lisch D.R."/>
            <person name="Liu S."/>
            <person name="Liu Z."/>
            <person name="Nagel D.H."/>
            <person name="McCann M.C."/>
            <person name="SanMiguel P."/>
            <person name="Myers A.M."/>
            <person name="Nettleton D."/>
            <person name="Nguyen J."/>
            <person name="Penning B.W."/>
            <person name="Ponnala L."/>
            <person name="Schneider K.L."/>
            <person name="Schwartz D.C."/>
            <person name="Sharma A."/>
            <person name="Soderlund C."/>
            <person name="Springer N.M."/>
            <person name="Sun Q."/>
            <person name="Wang H."/>
            <person name="Waterman M."/>
            <person name="Westerman R."/>
            <person name="Wolfgruber T.K."/>
            <person name="Yang L."/>
            <person name="Yu Y."/>
            <person name="Zhang L."/>
            <person name="Zhou S."/>
            <person name="Zhu Q."/>
            <person name="Bennetzen J.L."/>
            <person name="Dawe R.K."/>
            <person name="Jiang J."/>
            <person name="Jiang N."/>
            <person name="Presting G.G."/>
            <person name="Wessler S.R."/>
            <person name="Aluru S."/>
            <person name="Martienssen R.A."/>
            <person name="Clifton S.W."/>
            <person name="McCombie W.R."/>
            <person name="Wing R.A."/>
            <person name="Wilson R.K."/>
        </authorList>
    </citation>
    <scope>NUCLEOTIDE SEQUENCE [LARGE SCALE GENOMIC DNA]</scope>
    <source>
        <strain evidence="9">cv. B73</strain>
    </source>
</reference>
<feature type="transmembrane region" description="Helical" evidence="6">
    <location>
        <begin position="339"/>
        <end position="358"/>
    </location>
</feature>
<dbReference type="SUPFAM" id="SSF103473">
    <property type="entry name" value="MFS general substrate transporter"/>
    <property type="match status" value="1"/>
</dbReference>
<dbReference type="InterPro" id="IPR011701">
    <property type="entry name" value="MFS"/>
</dbReference>
<dbReference type="Gramene" id="Zm00001eb196180_T004">
    <property type="protein sequence ID" value="Zm00001eb196180_P004"/>
    <property type="gene ID" value="Zm00001eb196180"/>
</dbReference>